<keyword evidence="1" id="KW-1133">Transmembrane helix</keyword>
<dbReference type="EMBL" id="BASE01000008">
    <property type="protein sequence ID" value="GAM12223.1"/>
    <property type="molecule type" value="Genomic_DNA"/>
</dbReference>
<dbReference type="RefSeq" id="WP_041964165.1">
    <property type="nucleotide sequence ID" value="NZ_BASE01000008.1"/>
</dbReference>
<dbReference type="OrthoDB" id="2915060at2"/>
<protein>
    <submittedName>
        <fullName evidence="2">Uncharacterized protein</fullName>
    </submittedName>
</protein>
<keyword evidence="1" id="KW-0812">Transmembrane</keyword>
<feature type="transmembrane region" description="Helical" evidence="1">
    <location>
        <begin position="12"/>
        <end position="34"/>
    </location>
</feature>
<dbReference type="Proteomes" id="UP000031014">
    <property type="component" value="Unassembled WGS sequence"/>
</dbReference>
<comment type="caution">
    <text evidence="2">The sequence shown here is derived from an EMBL/GenBank/DDBJ whole genome shotgun (WGS) entry which is preliminary data.</text>
</comment>
<reference evidence="2 3" key="1">
    <citation type="submission" date="2013-06" db="EMBL/GenBank/DDBJ databases">
        <title>Whole genome shotgun sequence of Bacillus selenatarsenatis SF-1.</title>
        <authorList>
            <person name="Kuroda M."/>
            <person name="Sei K."/>
            <person name="Yamashita M."/>
            <person name="Ike M."/>
        </authorList>
    </citation>
    <scope>NUCLEOTIDE SEQUENCE [LARGE SCALE GENOMIC DNA]</scope>
    <source>
        <strain evidence="2 3">SF-1</strain>
    </source>
</reference>
<evidence type="ECO:0000256" key="1">
    <source>
        <dbReference type="SAM" id="Phobius"/>
    </source>
</evidence>
<gene>
    <name evidence="2" type="ORF">SAMD00020551_0354</name>
</gene>
<sequence length="73" mass="8480">MGWSLARNTDFSGYQIEIAVILSLFIIIGVWVYYDSDRYFVGIKRHIFWILTIITGPVGLIVYLIQRKKEGLV</sequence>
<accession>A0A0A8WX72</accession>
<keyword evidence="3" id="KW-1185">Reference proteome</keyword>
<proteinExistence type="predicted"/>
<organism evidence="2 3">
    <name type="scientific">Mesobacillus selenatarsenatis (strain DSM 18680 / JCM 14380 / FERM P-15431 / SF-1)</name>
    <dbReference type="NCBI Taxonomy" id="1321606"/>
    <lineage>
        <taxon>Bacteria</taxon>
        <taxon>Bacillati</taxon>
        <taxon>Bacillota</taxon>
        <taxon>Bacilli</taxon>
        <taxon>Bacillales</taxon>
        <taxon>Bacillaceae</taxon>
        <taxon>Mesobacillus</taxon>
    </lineage>
</organism>
<keyword evidence="1" id="KW-0472">Membrane</keyword>
<name>A0A0A8WX72_MESS1</name>
<evidence type="ECO:0000313" key="3">
    <source>
        <dbReference type="Proteomes" id="UP000031014"/>
    </source>
</evidence>
<dbReference type="AlphaFoldDB" id="A0A0A8WX72"/>
<evidence type="ECO:0000313" key="2">
    <source>
        <dbReference type="EMBL" id="GAM12223.1"/>
    </source>
</evidence>
<feature type="transmembrane region" description="Helical" evidence="1">
    <location>
        <begin position="46"/>
        <end position="65"/>
    </location>
</feature>